<comment type="subcellular location">
    <subcellularLocation>
        <location evidence="1 10">Cell outer membrane</location>
        <topology evidence="1 10">Multi-pass membrane protein</topology>
    </subcellularLocation>
</comment>
<dbReference type="NCBIfam" id="TIGR04057">
    <property type="entry name" value="SusC_RagA_signa"/>
    <property type="match status" value="1"/>
</dbReference>
<dbReference type="InterPro" id="IPR037066">
    <property type="entry name" value="Plug_dom_sf"/>
</dbReference>
<dbReference type="PANTHER" id="PTHR30069:SF29">
    <property type="entry name" value="HEMOGLOBIN AND HEMOGLOBIN-HAPTOGLOBIN-BINDING PROTEIN 1-RELATED"/>
    <property type="match status" value="1"/>
</dbReference>
<organism evidence="14 15">
    <name type="scientific">Chitinophaga cymbidii</name>
    <dbReference type="NCBI Taxonomy" id="1096750"/>
    <lineage>
        <taxon>Bacteria</taxon>
        <taxon>Pseudomonadati</taxon>
        <taxon>Bacteroidota</taxon>
        <taxon>Chitinophagia</taxon>
        <taxon>Chitinophagales</taxon>
        <taxon>Chitinophagaceae</taxon>
        <taxon>Chitinophaga</taxon>
    </lineage>
</organism>
<feature type="domain" description="TonB-dependent receptor-like beta-barrel" evidence="12">
    <location>
        <begin position="479"/>
        <end position="1059"/>
    </location>
</feature>
<evidence type="ECO:0000313" key="15">
    <source>
        <dbReference type="Proteomes" id="UP000321436"/>
    </source>
</evidence>
<keyword evidence="4 10" id="KW-0812">Transmembrane</keyword>
<dbReference type="Pfam" id="PF13715">
    <property type="entry name" value="CarbopepD_reg_2"/>
    <property type="match status" value="1"/>
</dbReference>
<reference evidence="14 15" key="1">
    <citation type="submission" date="2019-07" db="EMBL/GenBank/DDBJ databases">
        <title>Whole genome shotgun sequence of Chitinophaga cymbidii NBRC 109752.</title>
        <authorList>
            <person name="Hosoyama A."/>
            <person name="Uohara A."/>
            <person name="Ohji S."/>
            <person name="Ichikawa N."/>
        </authorList>
    </citation>
    <scope>NUCLEOTIDE SEQUENCE [LARGE SCALE GENOMIC DNA]</scope>
    <source>
        <strain evidence="14 15">NBRC 109752</strain>
    </source>
</reference>
<dbReference type="AlphaFoldDB" id="A0A512RNI6"/>
<proteinExistence type="inferred from homology"/>
<dbReference type="InterPro" id="IPR039426">
    <property type="entry name" value="TonB-dep_rcpt-like"/>
</dbReference>
<dbReference type="GO" id="GO:0009279">
    <property type="term" value="C:cell outer membrane"/>
    <property type="evidence" value="ECO:0007669"/>
    <property type="project" value="UniProtKB-SubCell"/>
</dbReference>
<dbReference type="EMBL" id="BKAU01000004">
    <property type="protein sequence ID" value="GEP97252.1"/>
    <property type="molecule type" value="Genomic_DNA"/>
</dbReference>
<dbReference type="NCBIfam" id="TIGR04056">
    <property type="entry name" value="OMP_RagA_SusC"/>
    <property type="match status" value="1"/>
</dbReference>
<gene>
    <name evidence="14" type="ORF">CCY01nite_35120</name>
</gene>
<dbReference type="InterPro" id="IPR012910">
    <property type="entry name" value="Plug_dom"/>
</dbReference>
<dbReference type="Gene3D" id="2.170.130.10">
    <property type="entry name" value="TonB-dependent receptor, plug domain"/>
    <property type="match status" value="1"/>
</dbReference>
<keyword evidence="3 10" id="KW-1134">Transmembrane beta strand</keyword>
<dbReference type="Gene3D" id="2.60.40.1120">
    <property type="entry name" value="Carboxypeptidase-like, regulatory domain"/>
    <property type="match status" value="1"/>
</dbReference>
<evidence type="ECO:0000256" key="11">
    <source>
        <dbReference type="RuleBase" id="RU003357"/>
    </source>
</evidence>
<dbReference type="GO" id="GO:0015344">
    <property type="term" value="F:siderophore uptake transmembrane transporter activity"/>
    <property type="evidence" value="ECO:0007669"/>
    <property type="project" value="TreeGrafter"/>
</dbReference>
<evidence type="ECO:0000259" key="13">
    <source>
        <dbReference type="Pfam" id="PF07715"/>
    </source>
</evidence>
<sequence>MTASAKSYAQKISLSEQNVSLEKIFSRIKKQTGYTFIYTWTDLQKAHNVSLSVKDAPFIAVMDSVLSGQPLTWTLFNNMIVIKQKPEPVTFYPVAEQPRDVTITGKVTDEKGEPLIGASIHEKGTQTNTISREDGSFSLNVSGPGITLVVSFIGYKTQEIVIGTQTSFNIRLQTANNELTDVVVVGYGTRKKVNLTGSLSVLEMKTMEDRPITNASQALHGVSGLWVNQAGGKPGQDVGDIRVRGVGTMNNSSPLVLVDGVEYNLNEINPDFIESITVLKDASAAIYGSRAANGVILVTTKKGRKGEKAEVNYSFSYGNQQPTFLPDVVWDPIQYMEMKNQALINEGKSPASVNYSAAQIEEYRNGMATNPYAYPNINWFDQVMKNGYIQQHNLRVSGGTEKVTYNIGLGYMDQDGILIDANHANRYSLNISVNADVSKRLKIGASLVGNYRVYSEPAFGGSDATGYYFNRLMRVLPIFTPYTEDGKYGSTVFTTPGRNTIENPIMLLKEGRNDHYVQRNLVKVNADYKLPFDITYSATLGLDKLDGKAETFVPYIQSFHPITGVPNNYNVNPYSTNYNENRTGLSLYHTLNWQRQFAKDHDVQVMLGSSYNSFHYGDFSATSEGYFDNTLTDLDVGSLNMRNAGSVTDDRLLSYFGRVNYAYRDKYLLEAVLRYDGSSRFASDNRWGAFPSVSAGWRIDQEPFMENARKIDLLKLRASWGKLGNQAVPLYSYEPNVVLGEPYDYPFNNVVSPGGAVTSYNDPTISWETTTSYNAGVDVSLWNGLLGGSVDVFKRRTEGILRRVNIPQQVGGLAGPQQNVGVVDNDGIDLMLTHRNRLGDFSYEVAGAVSYVKNKVVDLNGEVMISGRKIVKEGYALDSWYLYDAIGIYQTPEEIANSATVGGGVKPGYLQYRDVVKDGKIDGDDRVIVGSSIPKWNYSFNANFGYKNLRLETFWQGVQGINHYTSLNLVAPFNNGAGVTKEWITDSWTPERRNARLPILTTATGAPEMYATGNASSFFLQNGSYLRLKNIQLKYEFSKAILSRIRIQRLAVFANAENLLTFTKFNGFDPEKDVASNAAGDDIYEYPSLKTVSFGLNVTF</sequence>
<keyword evidence="7 10" id="KW-0472">Membrane</keyword>
<evidence type="ECO:0000256" key="8">
    <source>
        <dbReference type="ARBA" id="ARBA00023170"/>
    </source>
</evidence>
<evidence type="ECO:0000256" key="7">
    <source>
        <dbReference type="ARBA" id="ARBA00023136"/>
    </source>
</evidence>
<dbReference type="InterPro" id="IPR008969">
    <property type="entry name" value="CarboxyPept-like_regulatory"/>
</dbReference>
<evidence type="ECO:0000256" key="2">
    <source>
        <dbReference type="ARBA" id="ARBA00022448"/>
    </source>
</evidence>
<evidence type="ECO:0000313" key="14">
    <source>
        <dbReference type="EMBL" id="GEP97252.1"/>
    </source>
</evidence>
<dbReference type="Proteomes" id="UP000321436">
    <property type="component" value="Unassembled WGS sequence"/>
</dbReference>
<keyword evidence="9 10" id="KW-0998">Cell outer membrane</keyword>
<dbReference type="InterPro" id="IPR023997">
    <property type="entry name" value="TonB-dep_OMP_SusC/RagA_CS"/>
</dbReference>
<dbReference type="PANTHER" id="PTHR30069">
    <property type="entry name" value="TONB-DEPENDENT OUTER MEMBRANE RECEPTOR"/>
    <property type="match status" value="1"/>
</dbReference>
<keyword evidence="8" id="KW-0675">Receptor</keyword>
<evidence type="ECO:0000256" key="1">
    <source>
        <dbReference type="ARBA" id="ARBA00004571"/>
    </source>
</evidence>
<protein>
    <submittedName>
        <fullName evidence="14">SusC/RagA family TonB-linked outer membrane protein</fullName>
    </submittedName>
</protein>
<evidence type="ECO:0000256" key="4">
    <source>
        <dbReference type="ARBA" id="ARBA00022692"/>
    </source>
</evidence>
<dbReference type="InterPro" id="IPR023996">
    <property type="entry name" value="TonB-dep_OMP_SusC/RagA"/>
</dbReference>
<keyword evidence="6 11" id="KW-0798">TonB box</keyword>
<comment type="similarity">
    <text evidence="10 11">Belongs to the TonB-dependent receptor family.</text>
</comment>
<feature type="domain" description="TonB-dependent receptor plug" evidence="13">
    <location>
        <begin position="192"/>
        <end position="295"/>
    </location>
</feature>
<dbReference type="Pfam" id="PF07715">
    <property type="entry name" value="Plug"/>
    <property type="match status" value="1"/>
</dbReference>
<keyword evidence="15" id="KW-1185">Reference proteome</keyword>
<dbReference type="SUPFAM" id="SSF49464">
    <property type="entry name" value="Carboxypeptidase regulatory domain-like"/>
    <property type="match status" value="1"/>
</dbReference>
<name>A0A512RNI6_9BACT</name>
<evidence type="ECO:0000256" key="9">
    <source>
        <dbReference type="ARBA" id="ARBA00023237"/>
    </source>
</evidence>
<evidence type="ECO:0000256" key="3">
    <source>
        <dbReference type="ARBA" id="ARBA00022452"/>
    </source>
</evidence>
<dbReference type="SUPFAM" id="SSF56935">
    <property type="entry name" value="Porins"/>
    <property type="match status" value="1"/>
</dbReference>
<dbReference type="InterPro" id="IPR000531">
    <property type="entry name" value="Beta-barrel_TonB"/>
</dbReference>
<dbReference type="Pfam" id="PF00593">
    <property type="entry name" value="TonB_dep_Rec_b-barrel"/>
    <property type="match status" value="1"/>
</dbReference>
<accession>A0A512RNI6</accession>
<evidence type="ECO:0000256" key="10">
    <source>
        <dbReference type="PROSITE-ProRule" id="PRU01360"/>
    </source>
</evidence>
<comment type="caution">
    <text evidence="14">The sequence shown here is derived from an EMBL/GenBank/DDBJ whole genome shotgun (WGS) entry which is preliminary data.</text>
</comment>
<dbReference type="PROSITE" id="PS52016">
    <property type="entry name" value="TONB_DEPENDENT_REC_3"/>
    <property type="match status" value="1"/>
</dbReference>
<evidence type="ECO:0000256" key="5">
    <source>
        <dbReference type="ARBA" id="ARBA00022729"/>
    </source>
</evidence>
<dbReference type="InterPro" id="IPR036942">
    <property type="entry name" value="Beta-barrel_TonB_sf"/>
</dbReference>
<dbReference type="GO" id="GO:0044718">
    <property type="term" value="P:siderophore transmembrane transport"/>
    <property type="evidence" value="ECO:0007669"/>
    <property type="project" value="TreeGrafter"/>
</dbReference>
<dbReference type="Gene3D" id="2.40.170.20">
    <property type="entry name" value="TonB-dependent receptor, beta-barrel domain"/>
    <property type="match status" value="1"/>
</dbReference>
<evidence type="ECO:0000256" key="6">
    <source>
        <dbReference type="ARBA" id="ARBA00023077"/>
    </source>
</evidence>
<keyword evidence="5" id="KW-0732">Signal</keyword>
<evidence type="ECO:0000259" key="12">
    <source>
        <dbReference type="Pfam" id="PF00593"/>
    </source>
</evidence>
<keyword evidence="2 10" id="KW-0813">Transport</keyword>